<gene>
    <name evidence="1" type="ordered locus">RB5643</name>
</gene>
<protein>
    <submittedName>
        <fullName evidence="1">Uncharacterized protein</fullName>
    </submittedName>
</protein>
<name>Q7URI4_RHOBA</name>
<accession>Q7URI4</accession>
<dbReference type="Proteomes" id="UP000001025">
    <property type="component" value="Chromosome"/>
</dbReference>
<evidence type="ECO:0000313" key="2">
    <source>
        <dbReference type="Proteomes" id="UP000001025"/>
    </source>
</evidence>
<proteinExistence type="predicted"/>
<dbReference type="EnsemblBacteria" id="CAD74354">
    <property type="protein sequence ID" value="CAD74354"/>
    <property type="gene ID" value="RB5643"/>
</dbReference>
<dbReference type="InParanoid" id="Q7URI4"/>
<evidence type="ECO:0000313" key="1">
    <source>
        <dbReference type="EMBL" id="CAD74354.1"/>
    </source>
</evidence>
<reference evidence="1 2" key="1">
    <citation type="journal article" date="2003" name="Proc. Natl. Acad. Sci. U.S.A.">
        <title>Complete genome sequence of the marine planctomycete Pirellula sp. strain 1.</title>
        <authorList>
            <person name="Gloeckner F.O."/>
            <person name="Kube M."/>
            <person name="Bauer M."/>
            <person name="Teeling H."/>
            <person name="Lombardot T."/>
            <person name="Ludwig W."/>
            <person name="Gade D."/>
            <person name="Beck A."/>
            <person name="Borzym K."/>
            <person name="Heitmann K."/>
            <person name="Rabus R."/>
            <person name="Schlesner H."/>
            <person name="Amann R."/>
            <person name="Reinhardt R."/>
        </authorList>
    </citation>
    <scope>NUCLEOTIDE SEQUENCE [LARGE SCALE GENOMIC DNA]</scope>
    <source>
        <strain evidence="2">DSM 10527 / NCIMB 13988 / SH1</strain>
    </source>
</reference>
<dbReference type="HOGENOM" id="CLU_2318236_0_0_0"/>
<keyword evidence="2" id="KW-1185">Reference proteome</keyword>
<dbReference type="STRING" id="243090.RB5643"/>
<dbReference type="EMBL" id="BX294142">
    <property type="protein sequence ID" value="CAD74354.1"/>
    <property type="molecule type" value="Genomic_DNA"/>
</dbReference>
<organism evidence="1 2">
    <name type="scientific">Rhodopirellula baltica (strain DSM 10527 / NCIMB 13988 / SH1)</name>
    <dbReference type="NCBI Taxonomy" id="243090"/>
    <lineage>
        <taxon>Bacteria</taxon>
        <taxon>Pseudomonadati</taxon>
        <taxon>Planctomycetota</taxon>
        <taxon>Planctomycetia</taxon>
        <taxon>Pirellulales</taxon>
        <taxon>Pirellulaceae</taxon>
        <taxon>Rhodopirellula</taxon>
    </lineage>
</organism>
<dbReference type="KEGG" id="rba:RB5643"/>
<sequence length="99" mass="11119">MKLNGAKGRAMVKPSLPHHGPIIAGTIWHRSFHPPNPWYKEYRTASVKCFNRFGEVNPFFLTGRSIPGESNRFVSRQNGLAAKESPVLSELSGMIEPER</sequence>
<dbReference type="AlphaFoldDB" id="Q7URI4"/>